<dbReference type="PANTHER" id="PTHR36325">
    <property type="entry name" value="MYOSIN-2 HEAVY CHAIN-LIKE PROTEIN"/>
    <property type="match status" value="1"/>
</dbReference>
<accession>A0A9R0K6R6</accession>
<evidence type="ECO:0000313" key="3">
    <source>
        <dbReference type="RefSeq" id="XP_021860621.1"/>
    </source>
</evidence>
<feature type="compositionally biased region" description="Basic and acidic residues" evidence="1">
    <location>
        <begin position="391"/>
        <end position="408"/>
    </location>
</feature>
<dbReference type="AlphaFoldDB" id="A0A9R0K6R6"/>
<gene>
    <name evidence="3" type="primary">LOC110799645</name>
</gene>
<dbReference type="KEGG" id="soe:110799645"/>
<protein>
    <submittedName>
        <fullName evidence="3">Uncharacterized protein isoform X1</fullName>
    </submittedName>
</protein>
<evidence type="ECO:0000256" key="1">
    <source>
        <dbReference type="SAM" id="MobiDB-lite"/>
    </source>
</evidence>
<dbReference type="RefSeq" id="XP_021860621.1">
    <property type="nucleotide sequence ID" value="XM_022004929.2"/>
</dbReference>
<dbReference type="GeneID" id="110799645"/>
<dbReference type="Proteomes" id="UP000813463">
    <property type="component" value="Chromosome 2"/>
</dbReference>
<feature type="region of interest" description="Disordered" evidence="1">
    <location>
        <begin position="510"/>
        <end position="544"/>
    </location>
</feature>
<evidence type="ECO:0000313" key="2">
    <source>
        <dbReference type="Proteomes" id="UP000813463"/>
    </source>
</evidence>
<reference evidence="2" key="1">
    <citation type="journal article" date="2021" name="Nat. Commun.">
        <title>Genomic analyses provide insights into spinach domestication and the genetic basis of agronomic traits.</title>
        <authorList>
            <person name="Cai X."/>
            <person name="Sun X."/>
            <person name="Xu C."/>
            <person name="Sun H."/>
            <person name="Wang X."/>
            <person name="Ge C."/>
            <person name="Zhang Z."/>
            <person name="Wang Q."/>
            <person name="Fei Z."/>
            <person name="Jiao C."/>
            <person name="Wang Q."/>
        </authorList>
    </citation>
    <scope>NUCLEOTIDE SEQUENCE [LARGE SCALE GENOMIC DNA]</scope>
    <source>
        <strain evidence="2">cv. Varoflay</strain>
    </source>
</reference>
<name>A0A9R0K6R6_SPIOL</name>
<keyword evidence="2" id="KW-1185">Reference proteome</keyword>
<feature type="region of interest" description="Disordered" evidence="1">
    <location>
        <begin position="566"/>
        <end position="589"/>
    </location>
</feature>
<reference evidence="3" key="2">
    <citation type="submission" date="2025-08" db="UniProtKB">
        <authorList>
            <consortium name="RefSeq"/>
        </authorList>
    </citation>
    <scope>IDENTIFICATION</scope>
    <source>
        <tissue evidence="3">Leaf</tissue>
    </source>
</reference>
<feature type="compositionally biased region" description="Low complexity" evidence="1">
    <location>
        <begin position="25"/>
        <end position="38"/>
    </location>
</feature>
<feature type="compositionally biased region" description="Basic and acidic residues" evidence="1">
    <location>
        <begin position="566"/>
        <end position="581"/>
    </location>
</feature>
<dbReference type="PANTHER" id="PTHR36325:SF1">
    <property type="entry name" value="MYOSIN-2 HEAVY CHAIN-LIKE PROTEIN"/>
    <property type="match status" value="1"/>
</dbReference>
<feature type="region of interest" description="Disordered" evidence="1">
    <location>
        <begin position="391"/>
        <end position="424"/>
    </location>
</feature>
<proteinExistence type="predicted"/>
<organism evidence="2 3">
    <name type="scientific">Spinacia oleracea</name>
    <name type="common">Spinach</name>
    <dbReference type="NCBI Taxonomy" id="3562"/>
    <lineage>
        <taxon>Eukaryota</taxon>
        <taxon>Viridiplantae</taxon>
        <taxon>Streptophyta</taxon>
        <taxon>Embryophyta</taxon>
        <taxon>Tracheophyta</taxon>
        <taxon>Spermatophyta</taxon>
        <taxon>Magnoliopsida</taxon>
        <taxon>eudicotyledons</taxon>
        <taxon>Gunneridae</taxon>
        <taxon>Pentapetalae</taxon>
        <taxon>Caryophyllales</taxon>
        <taxon>Chenopodiaceae</taxon>
        <taxon>Chenopodioideae</taxon>
        <taxon>Anserineae</taxon>
        <taxon>Spinacia</taxon>
    </lineage>
</organism>
<dbReference type="OrthoDB" id="2019579at2759"/>
<sequence>MDLGCLDLGCISLCDEKQNTNSCAESLSSNNSSESLSSITKLGRNKSQKDKDSPPLGVSAINRVSSQIKKPLHRKTSPLNWFPRIKGDSYMKRKIKLLQEAGGMNTTLDETLGHSNPHYCRVEREKRAAREAACKVMEARKAAMIEASWCRILQAARISHKEADALLQIAEKEVADAFEAATAKGVTMYDTPDRPLKRFEIQISSATGKGSTTHTVRASFETGFEVDKQVAAAVKTAFTRLAHSTSFNKDEFKDLLRKISENPDTQNLSSEYDTGAEFETISLENGSSSQRRNRKKLSPQKFSGTKLVLMMLERLKCLKEEELASLATIVATCGLNAALADTGSHRMEDKNAATDMNYLMNRGARQKQVEPELPSLEKFLVKKMTKLEKEVQEAKNARKAESKRDGDGKLNNPQVSNGNIDDKRFSVDTVPDLGSVLVKNSSKFEKEMEEAKKSQKLSDLESRRTLKDGKCRQLKQEVAEVPSLDQILIKHVSRLEKEVQEAKKWRQNDFHITSGTGKSSILSSQSQKENINSNTESYKKHNEGESESLDKILVKHVSKLEKEKMEFGSKEVKKKVTEPLKEPSGGGLDQILIKHKSRLEREKSAALEQAEDRYTYSKSRREARERELLDTWGGIGLSHSIRPHVSRLERDKAAWLKAEEEEKQAAAHEQSLV</sequence>
<feature type="compositionally biased region" description="Polar residues" evidence="1">
    <location>
        <begin position="510"/>
        <end position="536"/>
    </location>
</feature>
<feature type="region of interest" description="Disordered" evidence="1">
    <location>
        <begin position="24"/>
        <end position="58"/>
    </location>
</feature>
<feature type="region of interest" description="Disordered" evidence="1">
    <location>
        <begin position="279"/>
        <end position="298"/>
    </location>
</feature>